<protein>
    <submittedName>
        <fullName evidence="3">Uncharacterized protein</fullName>
    </submittedName>
</protein>
<feature type="chain" id="PRO_5040900731" evidence="2">
    <location>
        <begin position="23"/>
        <end position="195"/>
    </location>
</feature>
<keyword evidence="4" id="KW-1185">Reference proteome</keyword>
<reference evidence="3" key="1">
    <citation type="submission" date="2022-06" db="EMBL/GenBank/DDBJ databases">
        <title>Rothia sp. isolated from sandalwood seedling.</title>
        <authorList>
            <person name="Tuikhar N."/>
            <person name="Kirdat K."/>
            <person name="Thorat V."/>
            <person name="Swetha P."/>
            <person name="Padma S."/>
            <person name="Sundararaj R."/>
            <person name="Yadav A."/>
        </authorList>
    </citation>
    <scope>NUCLEOTIDE SEQUENCE</scope>
    <source>
        <strain evidence="3">AR01</strain>
    </source>
</reference>
<gene>
    <name evidence="3" type="ORF">NBM05_03805</name>
</gene>
<dbReference type="RefSeq" id="WP_254165235.1">
    <property type="nucleotide sequence ID" value="NZ_JANAFB010000006.1"/>
</dbReference>
<feature type="compositionally biased region" description="Polar residues" evidence="1">
    <location>
        <begin position="32"/>
        <end position="41"/>
    </location>
</feature>
<organism evidence="3 4">
    <name type="scientific">Rothia santali</name>
    <dbReference type="NCBI Taxonomy" id="2949643"/>
    <lineage>
        <taxon>Bacteria</taxon>
        <taxon>Bacillati</taxon>
        <taxon>Actinomycetota</taxon>
        <taxon>Actinomycetes</taxon>
        <taxon>Micrococcales</taxon>
        <taxon>Micrococcaceae</taxon>
        <taxon>Rothia</taxon>
    </lineage>
</organism>
<keyword evidence="2" id="KW-0732">Signal</keyword>
<name>A0A9X2HJ22_9MICC</name>
<dbReference type="AlphaFoldDB" id="A0A9X2HJ22"/>
<dbReference type="EMBL" id="JANAFB010000006">
    <property type="protein sequence ID" value="MCP3425173.1"/>
    <property type="molecule type" value="Genomic_DNA"/>
</dbReference>
<proteinExistence type="predicted"/>
<sequence length="195" mass="21133">MKRSQIIAIIVLGLAVFGAAGAATYVAIKPASSATPEQSQDPDVITEEEAQQSERYGQFGAPDPADDAGSTPTAAPDQTEVFKQWSQDDQEEATDLAWEVMGKYIAQIDEQAWHESLANQTTDRFKTDHLRFDPSYTTVTEVTGVESSSFTANPHRAVISLATDKGVWQIAVTRENVGAQMRVDTIAPTSAKEAQ</sequence>
<dbReference type="Proteomes" id="UP001139502">
    <property type="component" value="Unassembled WGS sequence"/>
</dbReference>
<evidence type="ECO:0000256" key="1">
    <source>
        <dbReference type="SAM" id="MobiDB-lite"/>
    </source>
</evidence>
<feature type="signal peptide" evidence="2">
    <location>
        <begin position="1"/>
        <end position="22"/>
    </location>
</feature>
<evidence type="ECO:0000313" key="3">
    <source>
        <dbReference type="EMBL" id="MCP3425173.1"/>
    </source>
</evidence>
<accession>A0A9X2HJ22</accession>
<evidence type="ECO:0000313" key="4">
    <source>
        <dbReference type="Proteomes" id="UP001139502"/>
    </source>
</evidence>
<feature type="region of interest" description="Disordered" evidence="1">
    <location>
        <begin position="31"/>
        <end position="75"/>
    </location>
</feature>
<comment type="caution">
    <text evidence="3">The sequence shown here is derived from an EMBL/GenBank/DDBJ whole genome shotgun (WGS) entry which is preliminary data.</text>
</comment>
<evidence type="ECO:0000256" key="2">
    <source>
        <dbReference type="SAM" id="SignalP"/>
    </source>
</evidence>